<name>A0A7H8QZQ3_TALRU</name>
<sequence>MLCCEQKIDEIAKGIDSITLLLSQNASQPVQGTEANTIWHPDRSASARPLTKSQPLLWDHSAHIINFIKTVVEDKNPQYVESHAAEPLSSLRKLVQILEDPGASPCSGFKFMRSQSNPPMPPLEAVVTVLRWAKDHEGYSGIARITEILPVETFTDICRMVYFAVDDYSEVDLILANGYLACAFSQHFLEYGLQDSRKYCNICRQNLHEGLARFPLLLPASMEVIAALTLGVYDAIETSRATTAWRFVSAASSLCLTLGYHRITSTKEENQSLRASQERLFWSIYKMDKGLSLQLSRPSNIRDDEITLPRSDKEPRQRRLGRIQGKVYDQLYSQASSSRSIDERGRLAETLAEELRGLINETHTEIFAAAAQVAEDGFDPLKGLYLQCDLVCQASLLTLILRATPSRPDSLGSVSEDCVAVARDVFDVHQKCMIDLRKCKDPMMVTQYINWAIVHIPFVPFSILFTHAVQFLDLADLERLDTFAASLKPDTVDGQESITHPHRLYELLCQAARLYIDSRNPSFPEDSTLIPENLDIFGLSTFGTEPDAESESFHMSSLQTLGLNDWYHNNQQIMRLLNEDSLF</sequence>
<dbReference type="GO" id="GO:0008270">
    <property type="term" value="F:zinc ion binding"/>
    <property type="evidence" value="ECO:0007669"/>
    <property type="project" value="InterPro"/>
</dbReference>
<dbReference type="PANTHER" id="PTHR46910:SF5">
    <property type="entry name" value="ZN(II)2CYS6 TRANSCRIPTION FACTOR (EUROFUNG)"/>
    <property type="match status" value="1"/>
</dbReference>
<feature type="domain" description="Xylanolytic transcriptional activator regulatory" evidence="2">
    <location>
        <begin position="244"/>
        <end position="315"/>
    </location>
</feature>
<dbReference type="InterPro" id="IPR007219">
    <property type="entry name" value="XnlR_reg_dom"/>
</dbReference>
<dbReference type="GO" id="GO:0006351">
    <property type="term" value="P:DNA-templated transcription"/>
    <property type="evidence" value="ECO:0007669"/>
    <property type="project" value="InterPro"/>
</dbReference>
<evidence type="ECO:0000256" key="1">
    <source>
        <dbReference type="ARBA" id="ARBA00023242"/>
    </source>
</evidence>
<dbReference type="GeneID" id="55994211"/>
<dbReference type="Pfam" id="PF04082">
    <property type="entry name" value="Fungal_trans"/>
    <property type="match status" value="1"/>
</dbReference>
<gene>
    <name evidence="3" type="ORF">TRUGW13939_06717</name>
</gene>
<dbReference type="EMBL" id="CP055900">
    <property type="protein sequence ID" value="QKX59580.1"/>
    <property type="molecule type" value="Genomic_DNA"/>
</dbReference>
<dbReference type="SMART" id="SM00906">
    <property type="entry name" value="Fungal_trans"/>
    <property type="match status" value="1"/>
</dbReference>
<organism evidence="3 4">
    <name type="scientific">Talaromyces rugulosus</name>
    <name type="common">Penicillium rugulosum</name>
    <dbReference type="NCBI Taxonomy" id="121627"/>
    <lineage>
        <taxon>Eukaryota</taxon>
        <taxon>Fungi</taxon>
        <taxon>Dikarya</taxon>
        <taxon>Ascomycota</taxon>
        <taxon>Pezizomycotina</taxon>
        <taxon>Eurotiomycetes</taxon>
        <taxon>Eurotiomycetidae</taxon>
        <taxon>Eurotiales</taxon>
        <taxon>Trichocomaceae</taxon>
        <taxon>Talaromyces</taxon>
        <taxon>Talaromyces sect. Islandici</taxon>
    </lineage>
</organism>
<proteinExistence type="predicted"/>
<dbReference type="RefSeq" id="XP_035345758.1">
    <property type="nucleotide sequence ID" value="XM_035489865.1"/>
</dbReference>
<keyword evidence="4" id="KW-1185">Reference proteome</keyword>
<dbReference type="InterPro" id="IPR050987">
    <property type="entry name" value="AtrR-like"/>
</dbReference>
<protein>
    <recommendedName>
        <fullName evidence="2">Xylanolytic transcriptional activator regulatory domain-containing protein</fullName>
    </recommendedName>
</protein>
<evidence type="ECO:0000313" key="4">
    <source>
        <dbReference type="Proteomes" id="UP000509510"/>
    </source>
</evidence>
<dbReference type="AlphaFoldDB" id="A0A7H8QZQ3"/>
<dbReference type="GO" id="GO:0003677">
    <property type="term" value="F:DNA binding"/>
    <property type="evidence" value="ECO:0007669"/>
    <property type="project" value="InterPro"/>
</dbReference>
<evidence type="ECO:0000313" key="3">
    <source>
        <dbReference type="EMBL" id="QKX59580.1"/>
    </source>
</evidence>
<dbReference type="CDD" id="cd12148">
    <property type="entry name" value="fungal_TF_MHR"/>
    <property type="match status" value="1"/>
</dbReference>
<evidence type="ECO:0000259" key="2">
    <source>
        <dbReference type="SMART" id="SM00906"/>
    </source>
</evidence>
<dbReference type="PANTHER" id="PTHR46910">
    <property type="entry name" value="TRANSCRIPTION FACTOR PDR1"/>
    <property type="match status" value="1"/>
</dbReference>
<dbReference type="Proteomes" id="UP000509510">
    <property type="component" value="Chromosome III"/>
</dbReference>
<dbReference type="KEGG" id="trg:TRUGW13939_06717"/>
<dbReference type="OrthoDB" id="103819at2759"/>
<dbReference type="GO" id="GO:0003700">
    <property type="term" value="F:DNA-binding transcription factor activity"/>
    <property type="evidence" value="ECO:0007669"/>
    <property type="project" value="InterPro"/>
</dbReference>
<reference evidence="4" key="1">
    <citation type="submission" date="2020-06" db="EMBL/GenBank/DDBJ databases">
        <title>A chromosome-scale genome assembly of Talaromyces rugulosus W13939.</title>
        <authorList>
            <person name="Wang B."/>
            <person name="Guo L."/>
            <person name="Ye K."/>
            <person name="Wang L."/>
        </authorList>
    </citation>
    <scope>NUCLEOTIDE SEQUENCE [LARGE SCALE GENOMIC DNA]</scope>
    <source>
        <strain evidence="4">W13939</strain>
    </source>
</reference>
<keyword evidence="1" id="KW-0539">Nucleus</keyword>
<accession>A0A7H8QZQ3</accession>